<comment type="similarity">
    <text evidence="7">Belongs to the class I-like SAM-binding methyltransferase superfamily. TrmB family.</text>
</comment>
<evidence type="ECO:0000256" key="6">
    <source>
        <dbReference type="ARBA" id="ARBA00022694"/>
    </source>
</evidence>
<dbReference type="InterPro" id="IPR055361">
    <property type="entry name" value="tRNA_methyltr_TrmB_bact"/>
</dbReference>
<dbReference type="CDD" id="cd02440">
    <property type="entry name" value="AdoMet_MTases"/>
    <property type="match status" value="1"/>
</dbReference>
<comment type="caution">
    <text evidence="7">Lacks conserved residue(s) required for the propagation of feature annotation.</text>
</comment>
<dbReference type="PANTHER" id="PTHR23417">
    <property type="entry name" value="3-DEOXY-D-MANNO-OCTULOSONIC-ACID TRANSFERASE/TRNA GUANINE-N 7 - -METHYLTRANSFERASE"/>
    <property type="match status" value="1"/>
</dbReference>
<comment type="pathway">
    <text evidence="7">tRNA modification; N(7)-methylguanine-tRNA biosynthesis.</text>
</comment>
<evidence type="ECO:0000256" key="2">
    <source>
        <dbReference type="ARBA" id="ARBA00003015"/>
    </source>
</evidence>
<dbReference type="UniPathway" id="UPA00989"/>
<dbReference type="SUPFAM" id="SSF53335">
    <property type="entry name" value="S-adenosyl-L-methionine-dependent methyltransferases"/>
    <property type="match status" value="1"/>
</dbReference>
<dbReference type="InterPro" id="IPR029063">
    <property type="entry name" value="SAM-dependent_MTases_sf"/>
</dbReference>
<accession>A0A345UM16</accession>
<dbReference type="PROSITE" id="PS51625">
    <property type="entry name" value="SAM_MT_TRMB"/>
    <property type="match status" value="1"/>
</dbReference>
<comment type="function">
    <text evidence="2 7">Catalyzes the formation of N(7)-methylguanine at position 46 (m7G46) in tRNA.</text>
</comment>
<dbReference type="PANTHER" id="PTHR23417:SF14">
    <property type="entry name" value="PENTACOTRIPEPTIDE-REPEAT REGION OF PRORP DOMAIN-CONTAINING PROTEIN"/>
    <property type="match status" value="1"/>
</dbReference>
<keyword evidence="5 7" id="KW-0949">S-adenosyl-L-methionine</keyword>
<dbReference type="Pfam" id="PF02390">
    <property type="entry name" value="Methyltransf_4"/>
    <property type="match status" value="1"/>
</dbReference>
<evidence type="ECO:0000256" key="3">
    <source>
        <dbReference type="ARBA" id="ARBA00022603"/>
    </source>
</evidence>
<dbReference type="GO" id="GO:0008176">
    <property type="term" value="F:tRNA (guanine(46)-N7)-methyltransferase activity"/>
    <property type="evidence" value="ECO:0007669"/>
    <property type="project" value="UniProtKB-UniRule"/>
</dbReference>
<organism evidence="8 9">
    <name type="scientific">Cyclonatronum proteinivorum</name>
    <dbReference type="NCBI Taxonomy" id="1457365"/>
    <lineage>
        <taxon>Bacteria</taxon>
        <taxon>Pseudomonadati</taxon>
        <taxon>Balneolota</taxon>
        <taxon>Balneolia</taxon>
        <taxon>Balneolales</taxon>
        <taxon>Cyclonatronaceae</taxon>
        <taxon>Cyclonatronum</taxon>
    </lineage>
</organism>
<dbReference type="NCBIfam" id="NF001080">
    <property type="entry name" value="PRK00121.2-2"/>
    <property type="match status" value="1"/>
</dbReference>
<sequence>MSKNKLQRFQEIADFENVSDFSHFRPGMVSEHKEKWAKNVFGNDHPVTLELACGKGVYARALAAKDPARNFIGIDIKGDRIWVGAKAALQEELHNVHFIRGQINFLTSFFAAGEIDEIWITFPDPFLSHRRRSRRLTYPRFLDLYRQVLRPGGLIHLKTDSPELFAFTLETLAAQQHEIVTQVDDVYALKEVPELLRIRTYYESMHLEEGRTIQYVSFRLRS</sequence>
<evidence type="ECO:0000313" key="8">
    <source>
        <dbReference type="EMBL" id="AXJ01518.1"/>
    </source>
</evidence>
<proteinExistence type="inferred from homology"/>
<dbReference type="InterPro" id="IPR003358">
    <property type="entry name" value="tRNA_(Gua-N-7)_MeTrfase_Trmb"/>
</dbReference>
<comment type="catalytic activity">
    <reaction evidence="1 7">
        <text>guanosine(46) in tRNA + S-adenosyl-L-methionine = N(7)-methylguanosine(46) in tRNA + S-adenosyl-L-homocysteine</text>
        <dbReference type="Rhea" id="RHEA:42708"/>
        <dbReference type="Rhea" id="RHEA-COMP:10188"/>
        <dbReference type="Rhea" id="RHEA-COMP:10189"/>
        <dbReference type="ChEBI" id="CHEBI:57856"/>
        <dbReference type="ChEBI" id="CHEBI:59789"/>
        <dbReference type="ChEBI" id="CHEBI:74269"/>
        <dbReference type="ChEBI" id="CHEBI:74480"/>
        <dbReference type="EC" id="2.1.1.33"/>
    </reaction>
</comment>
<dbReference type="AlphaFoldDB" id="A0A345UM16"/>
<protein>
    <recommendedName>
        <fullName evidence="7">tRNA (guanine-N(7)-)-methyltransferase</fullName>
        <ecNumber evidence="7">2.1.1.33</ecNumber>
    </recommendedName>
    <alternativeName>
        <fullName evidence="7">tRNA (guanine(46)-N(7))-methyltransferase</fullName>
    </alternativeName>
    <alternativeName>
        <fullName evidence="7">tRNA(m7G46)-methyltransferase</fullName>
    </alternativeName>
</protein>
<dbReference type="RefSeq" id="WP_114984694.1">
    <property type="nucleotide sequence ID" value="NZ_CP027806.1"/>
</dbReference>
<feature type="binding site" evidence="7">
    <location>
        <position position="160"/>
    </location>
    <ligand>
        <name>substrate</name>
    </ligand>
</feature>
<keyword evidence="4 7" id="KW-0808">Transferase</keyword>
<reference evidence="8 9" key="1">
    <citation type="submission" date="2018-03" db="EMBL/GenBank/DDBJ databases">
        <title>Phenotypic and genomic properties of Cyclonatronum proteinivorum gen. nov., sp. nov., a haloalkaliphilic bacteroidete from soda lakes possessing Na+-translocating rhodopsin.</title>
        <authorList>
            <person name="Toshchakov S.V."/>
            <person name="Korzhenkov A."/>
            <person name="Samarov N.I."/>
            <person name="Kublanov I.V."/>
            <person name="Muntyan M.S."/>
            <person name="Sorokin D.Y."/>
        </authorList>
    </citation>
    <scope>NUCLEOTIDE SEQUENCE [LARGE SCALE GENOMIC DNA]</scope>
    <source>
        <strain evidence="8 9">Omega</strain>
    </source>
</reference>
<keyword evidence="6 7" id="KW-0819">tRNA processing</keyword>
<feature type="binding site" evidence="7">
    <location>
        <position position="75"/>
    </location>
    <ligand>
        <name>S-adenosyl-L-methionine</name>
        <dbReference type="ChEBI" id="CHEBI:59789"/>
    </ligand>
</feature>
<evidence type="ECO:0000256" key="7">
    <source>
        <dbReference type="HAMAP-Rule" id="MF_01057"/>
    </source>
</evidence>
<feature type="binding site" evidence="7">
    <location>
        <begin position="200"/>
        <end position="203"/>
    </location>
    <ligand>
        <name>substrate</name>
    </ligand>
</feature>
<dbReference type="GO" id="GO:0043527">
    <property type="term" value="C:tRNA methyltransferase complex"/>
    <property type="evidence" value="ECO:0007669"/>
    <property type="project" value="TreeGrafter"/>
</dbReference>
<feature type="binding site" evidence="7">
    <location>
        <position position="124"/>
    </location>
    <ligand>
        <name>S-adenosyl-L-methionine</name>
        <dbReference type="ChEBI" id="CHEBI:59789"/>
    </ligand>
</feature>
<dbReference type="NCBIfam" id="TIGR00091">
    <property type="entry name" value="tRNA (guanosine(46)-N7)-methyltransferase TrmB"/>
    <property type="match status" value="1"/>
</dbReference>
<keyword evidence="9" id="KW-1185">Reference proteome</keyword>
<name>A0A345UM16_9BACT</name>
<gene>
    <name evidence="7" type="primary">trmB</name>
    <name evidence="8" type="ORF">CYPRO_2272</name>
</gene>
<dbReference type="HAMAP" id="MF_01057">
    <property type="entry name" value="tRNA_methyltr_TrmB"/>
    <property type="match status" value="1"/>
</dbReference>
<dbReference type="EC" id="2.1.1.33" evidence="7"/>
<evidence type="ECO:0000256" key="1">
    <source>
        <dbReference type="ARBA" id="ARBA00000142"/>
    </source>
</evidence>
<dbReference type="Proteomes" id="UP000254808">
    <property type="component" value="Chromosome"/>
</dbReference>
<dbReference type="Gene3D" id="3.40.50.150">
    <property type="entry name" value="Vaccinia Virus protein VP39"/>
    <property type="match status" value="1"/>
</dbReference>
<dbReference type="OrthoDB" id="9802090at2"/>
<evidence type="ECO:0000256" key="5">
    <source>
        <dbReference type="ARBA" id="ARBA00022691"/>
    </source>
</evidence>
<dbReference type="KEGG" id="cprv:CYPRO_2272"/>
<evidence type="ECO:0000313" key="9">
    <source>
        <dbReference type="Proteomes" id="UP000254808"/>
    </source>
</evidence>
<feature type="binding site" evidence="7">
    <location>
        <position position="50"/>
    </location>
    <ligand>
        <name>S-adenosyl-L-methionine</name>
        <dbReference type="ChEBI" id="CHEBI:59789"/>
    </ligand>
</feature>
<keyword evidence="3 7" id="KW-0489">Methyltransferase</keyword>
<dbReference type="EMBL" id="CP027806">
    <property type="protein sequence ID" value="AXJ01518.1"/>
    <property type="molecule type" value="Genomic_DNA"/>
</dbReference>
<evidence type="ECO:0000256" key="4">
    <source>
        <dbReference type="ARBA" id="ARBA00022679"/>
    </source>
</evidence>